<dbReference type="Proteomes" id="UP000176628">
    <property type="component" value="Unassembled WGS sequence"/>
</dbReference>
<comment type="caution">
    <text evidence="12">The sequence shown here is derived from an EMBL/GenBank/DDBJ whole genome shotgun (WGS) entry which is preliminary data.</text>
</comment>
<evidence type="ECO:0000256" key="7">
    <source>
        <dbReference type="ARBA" id="ARBA00023136"/>
    </source>
</evidence>
<sequence>MTDPSFFNKFFIWPILNLLLALHKIFETIGIPGALGFSIIFLTILVRMVLWPLTAQQLKSAKKMSDLRPKLEDLKKRFGDDKQRLQKEQIALYKEHGVNPASGCLPMILQIPIFIALYQVLLQVLRTSSETNFLQQINQIVYHPILRPSSQLDPSFLGFNLAQKPSDWSQAGPVLLLVPIITGLLQFIQSKMLAAPKGQKKKEPEEKKGKEKQEELMVAMQSQMTYLMPGMIALFAYGFPLGLSLYWNTFTIFGIIQQYLLSGFGGLVDIVPFLKKKEENGKNGKSNN</sequence>
<keyword evidence="7 10" id="KW-0472">Membrane</keyword>
<evidence type="ECO:0000313" key="13">
    <source>
        <dbReference type="Proteomes" id="UP000176628"/>
    </source>
</evidence>
<evidence type="ECO:0000256" key="3">
    <source>
        <dbReference type="ARBA" id="ARBA00022475"/>
    </source>
</evidence>
<evidence type="ECO:0000313" key="12">
    <source>
        <dbReference type="EMBL" id="OGD86060.1"/>
    </source>
</evidence>
<gene>
    <name evidence="12" type="ORF">A2Z23_01290</name>
</gene>
<dbReference type="InterPro" id="IPR028055">
    <property type="entry name" value="YidC/Oxa/ALB_C"/>
</dbReference>
<feature type="domain" description="Membrane insertase YidC/Oxa/ALB C-terminal" evidence="11">
    <location>
        <begin position="36"/>
        <end position="261"/>
    </location>
</feature>
<evidence type="ECO:0000256" key="6">
    <source>
        <dbReference type="ARBA" id="ARBA00022989"/>
    </source>
</evidence>
<dbReference type="Pfam" id="PF02096">
    <property type="entry name" value="60KD_IMP"/>
    <property type="match status" value="1"/>
</dbReference>
<name>A0A1F5G2H0_9BACT</name>
<feature type="transmembrane region" description="Helical" evidence="10">
    <location>
        <begin position="216"/>
        <end position="239"/>
    </location>
</feature>
<reference evidence="12 13" key="1">
    <citation type="journal article" date="2016" name="Nat. Commun.">
        <title>Thousands of microbial genomes shed light on interconnected biogeochemical processes in an aquifer system.</title>
        <authorList>
            <person name="Anantharaman K."/>
            <person name="Brown C.T."/>
            <person name="Hug L.A."/>
            <person name="Sharon I."/>
            <person name="Castelle C.J."/>
            <person name="Probst A.J."/>
            <person name="Thomas B.C."/>
            <person name="Singh A."/>
            <person name="Wilkins M.J."/>
            <person name="Karaoz U."/>
            <person name="Brodie E.L."/>
            <person name="Williams K.H."/>
            <person name="Hubbard S.S."/>
            <person name="Banfield J.F."/>
        </authorList>
    </citation>
    <scope>NUCLEOTIDE SEQUENCE [LARGE SCALE GENOMIC DNA]</scope>
</reference>
<dbReference type="AlphaFoldDB" id="A0A1F5G2H0"/>
<evidence type="ECO:0000256" key="4">
    <source>
        <dbReference type="ARBA" id="ARBA00022692"/>
    </source>
</evidence>
<feature type="transmembrane region" description="Helical" evidence="10">
    <location>
        <begin position="245"/>
        <end position="268"/>
    </location>
</feature>
<evidence type="ECO:0000256" key="9">
    <source>
        <dbReference type="RuleBase" id="RU003945"/>
    </source>
</evidence>
<dbReference type="CDD" id="cd20070">
    <property type="entry name" value="5TM_YidC_Alb3"/>
    <property type="match status" value="1"/>
</dbReference>
<dbReference type="InterPro" id="IPR001708">
    <property type="entry name" value="YidC/ALB3/OXA1/COX18"/>
</dbReference>
<dbReference type="PRINTS" id="PR01900">
    <property type="entry name" value="YIDCPROTEIN"/>
</dbReference>
<dbReference type="GO" id="GO:0032977">
    <property type="term" value="F:membrane insertase activity"/>
    <property type="evidence" value="ECO:0007669"/>
    <property type="project" value="InterPro"/>
</dbReference>
<keyword evidence="3" id="KW-1003">Cell membrane</keyword>
<accession>A0A1F5G2H0</accession>
<evidence type="ECO:0000256" key="1">
    <source>
        <dbReference type="ARBA" id="ARBA00004651"/>
    </source>
</evidence>
<dbReference type="GO" id="GO:0015031">
    <property type="term" value="P:protein transport"/>
    <property type="evidence" value="ECO:0007669"/>
    <property type="project" value="UniProtKB-KW"/>
</dbReference>
<feature type="transmembrane region" description="Helical" evidence="10">
    <location>
        <begin position="32"/>
        <end position="54"/>
    </location>
</feature>
<dbReference type="NCBIfam" id="TIGR03592">
    <property type="entry name" value="yidC_oxa1_cterm"/>
    <property type="match status" value="1"/>
</dbReference>
<keyword evidence="6 10" id="KW-1133">Transmembrane helix</keyword>
<comment type="subcellular location">
    <subcellularLocation>
        <location evidence="1">Cell membrane</location>
        <topology evidence="1">Multi-pass membrane protein</topology>
    </subcellularLocation>
    <subcellularLocation>
        <location evidence="9">Membrane</location>
        <topology evidence="9">Multi-pass membrane protein</topology>
    </subcellularLocation>
</comment>
<comment type="similarity">
    <text evidence="9">Belongs to the OXA1/ALB3/YidC family.</text>
</comment>
<evidence type="ECO:0000256" key="5">
    <source>
        <dbReference type="ARBA" id="ARBA00022927"/>
    </source>
</evidence>
<dbReference type="InterPro" id="IPR047196">
    <property type="entry name" value="YidC_ALB_C"/>
</dbReference>
<evidence type="ECO:0000256" key="8">
    <source>
        <dbReference type="ARBA" id="ARBA00023186"/>
    </source>
</evidence>
<organism evidence="12 13">
    <name type="scientific">Candidatus Curtissbacteria bacterium RBG_16_39_7</name>
    <dbReference type="NCBI Taxonomy" id="1797707"/>
    <lineage>
        <taxon>Bacteria</taxon>
        <taxon>Candidatus Curtissiibacteriota</taxon>
    </lineage>
</organism>
<dbReference type="GO" id="GO:0005886">
    <property type="term" value="C:plasma membrane"/>
    <property type="evidence" value="ECO:0007669"/>
    <property type="project" value="UniProtKB-SubCell"/>
</dbReference>
<dbReference type="GO" id="GO:0051205">
    <property type="term" value="P:protein insertion into membrane"/>
    <property type="evidence" value="ECO:0007669"/>
    <property type="project" value="TreeGrafter"/>
</dbReference>
<protein>
    <recommendedName>
        <fullName evidence="11">Membrane insertase YidC/Oxa/ALB C-terminal domain-containing protein</fullName>
    </recommendedName>
</protein>
<dbReference type="EMBL" id="MFAV01000035">
    <property type="protein sequence ID" value="OGD86060.1"/>
    <property type="molecule type" value="Genomic_DNA"/>
</dbReference>
<dbReference type="PANTHER" id="PTHR12428">
    <property type="entry name" value="OXA1"/>
    <property type="match status" value="1"/>
</dbReference>
<keyword evidence="4 9" id="KW-0812">Transmembrane</keyword>
<evidence type="ECO:0000256" key="2">
    <source>
        <dbReference type="ARBA" id="ARBA00022448"/>
    </source>
</evidence>
<keyword evidence="8" id="KW-0143">Chaperone</keyword>
<evidence type="ECO:0000259" key="11">
    <source>
        <dbReference type="Pfam" id="PF02096"/>
    </source>
</evidence>
<proteinExistence type="inferred from homology"/>
<keyword evidence="5" id="KW-0653">Protein transport</keyword>
<keyword evidence="2" id="KW-0813">Transport</keyword>
<dbReference type="PANTHER" id="PTHR12428:SF65">
    <property type="entry name" value="CYTOCHROME C OXIDASE ASSEMBLY PROTEIN COX18, MITOCHONDRIAL"/>
    <property type="match status" value="1"/>
</dbReference>
<evidence type="ECO:0000256" key="10">
    <source>
        <dbReference type="SAM" id="Phobius"/>
    </source>
</evidence>